<dbReference type="RefSeq" id="WP_215602948.1">
    <property type="nucleotide sequence ID" value="NZ_CP076136.1"/>
</dbReference>
<dbReference type="Proteomes" id="UP000676951">
    <property type="component" value="Chromosome"/>
</dbReference>
<keyword evidence="2" id="KW-1185">Reference proteome</keyword>
<evidence type="ECO:0000313" key="1">
    <source>
        <dbReference type="EMBL" id="QWG22179.1"/>
    </source>
</evidence>
<dbReference type="EMBL" id="CP076136">
    <property type="protein sequence ID" value="QWG22179.1"/>
    <property type="molecule type" value="Genomic_DNA"/>
</dbReference>
<gene>
    <name evidence="1" type="ORF">KMZ93_19665</name>
</gene>
<protein>
    <recommendedName>
        <fullName evidence="3">RidA family protein</fullName>
    </recommendedName>
</protein>
<sequence>MTDLISFAAGGYHFISGVFQYSAGVRADDGFEIVRARFRTMLPLSEAFAAIEGHLKARNRSPAAFCACELRSPAPFTEDGFAAFNKEYVGWLERWNLIKDGVNPVARTNVCPQLSPPQAVSVYAFSYSVPKTSPVPGGFVVAGSGEAPEGKSNYRDHAIRLGDRSVEGLTEKARWVLGEMERRMRALGATWADNTGTHLYTIYDIHPLLEREIVARGASSKGLSWHYARPPVDDLDYEMDVRGVSTEIVI</sequence>
<evidence type="ECO:0000313" key="2">
    <source>
        <dbReference type="Proteomes" id="UP000676951"/>
    </source>
</evidence>
<name>A0A975NX47_9BRAD</name>
<proteinExistence type="predicted"/>
<reference evidence="1 2" key="1">
    <citation type="submission" date="2021-06" db="EMBL/GenBank/DDBJ databases">
        <title>Bradyrhizobium sp. S2-11-4 Genome sequencing.</title>
        <authorList>
            <person name="Jin L."/>
        </authorList>
    </citation>
    <scope>NUCLEOTIDE SEQUENCE [LARGE SCALE GENOMIC DNA]</scope>
    <source>
        <strain evidence="1 2">S2-11-4</strain>
    </source>
</reference>
<evidence type="ECO:0008006" key="3">
    <source>
        <dbReference type="Google" id="ProtNLM"/>
    </source>
</evidence>
<organism evidence="1 2">
    <name type="scientific">Bradyrhizobium sediminis</name>
    <dbReference type="NCBI Taxonomy" id="2840469"/>
    <lineage>
        <taxon>Bacteria</taxon>
        <taxon>Pseudomonadati</taxon>
        <taxon>Pseudomonadota</taxon>
        <taxon>Alphaproteobacteria</taxon>
        <taxon>Hyphomicrobiales</taxon>
        <taxon>Nitrobacteraceae</taxon>
        <taxon>Bradyrhizobium</taxon>
    </lineage>
</organism>
<accession>A0A975NX47</accession>
<dbReference type="AlphaFoldDB" id="A0A975NX47"/>